<keyword evidence="2" id="KW-1185">Reference proteome</keyword>
<gene>
    <name evidence="1" type="ORF">llap_7866</name>
</gene>
<reference evidence="2" key="2">
    <citation type="submission" date="2017-12" db="EMBL/GenBank/DDBJ databases">
        <title>Genome sequence of the Bar-tailed Godwit (Limosa lapponica baueri).</title>
        <authorList>
            <person name="Lima N.C.B."/>
            <person name="Parody-Merino A.M."/>
            <person name="Battley P.F."/>
            <person name="Fidler A.E."/>
            <person name="Prosdocimi F."/>
        </authorList>
    </citation>
    <scope>NUCLEOTIDE SEQUENCE [LARGE SCALE GENOMIC DNA]</scope>
</reference>
<reference evidence="2" key="1">
    <citation type="submission" date="2017-11" db="EMBL/GenBank/DDBJ databases">
        <authorList>
            <person name="Lima N.C."/>
            <person name="Parody-Merino A.M."/>
            <person name="Battley P.F."/>
            <person name="Fidler A.E."/>
            <person name="Prosdocimi F."/>
        </authorList>
    </citation>
    <scope>NUCLEOTIDE SEQUENCE [LARGE SCALE GENOMIC DNA]</scope>
</reference>
<accession>A0A2I0U717</accession>
<evidence type="ECO:0000313" key="2">
    <source>
        <dbReference type="Proteomes" id="UP000233556"/>
    </source>
</evidence>
<sequence length="116" mass="13200">MAEPWKGLPREVVESPSLETFKTHLDMFLCNLLWVDLLWQGRWTRLSLEVLSNAMSFCDSVYHILTRLLTVLFRFLLGHRDHSLGLRPGEQCPYGIFCPKEVAGVGQRAVTNAGIV</sequence>
<dbReference type="Proteomes" id="UP000233556">
    <property type="component" value="Unassembled WGS sequence"/>
</dbReference>
<name>A0A2I0U717_LIMLA</name>
<organism evidence="1 2">
    <name type="scientific">Limosa lapponica baueri</name>
    <dbReference type="NCBI Taxonomy" id="1758121"/>
    <lineage>
        <taxon>Eukaryota</taxon>
        <taxon>Metazoa</taxon>
        <taxon>Chordata</taxon>
        <taxon>Craniata</taxon>
        <taxon>Vertebrata</taxon>
        <taxon>Euteleostomi</taxon>
        <taxon>Archelosauria</taxon>
        <taxon>Archosauria</taxon>
        <taxon>Dinosauria</taxon>
        <taxon>Saurischia</taxon>
        <taxon>Theropoda</taxon>
        <taxon>Coelurosauria</taxon>
        <taxon>Aves</taxon>
        <taxon>Neognathae</taxon>
        <taxon>Neoaves</taxon>
        <taxon>Charadriiformes</taxon>
        <taxon>Scolopacidae</taxon>
        <taxon>Limosa</taxon>
    </lineage>
</organism>
<protein>
    <submittedName>
        <fullName evidence="1">Uncharacterized protein</fullName>
    </submittedName>
</protein>
<evidence type="ECO:0000313" key="1">
    <source>
        <dbReference type="EMBL" id="PKU41835.1"/>
    </source>
</evidence>
<dbReference type="EMBL" id="KZ506068">
    <property type="protein sequence ID" value="PKU41835.1"/>
    <property type="molecule type" value="Genomic_DNA"/>
</dbReference>
<dbReference type="AlphaFoldDB" id="A0A2I0U717"/>
<proteinExistence type="predicted"/>